<sequence length="217" mass="23262">MSGEGRVKRAYRSDTRERAARERRLAVIGAATRLFVERGYGATSVEAVAAEAGVGRATVFAVVGGKPALMRAAYEVAVAGGDEQTSSASDSWFDRMDAARSGAGVLDAYAEVLAEVHARVAPVYESLRVASGTDVELTGLLDELDAARLAGARNIVAKVQEHTVLRPGLAPDEAADVLWVLGDPGTYRRLVATRGWDTARFRVWFAGAMRRELLEAR</sequence>
<keyword evidence="7" id="KW-1185">Reference proteome</keyword>
<dbReference type="InterPro" id="IPR009057">
    <property type="entry name" value="Homeodomain-like_sf"/>
</dbReference>
<dbReference type="PANTHER" id="PTHR30055:SF234">
    <property type="entry name" value="HTH-TYPE TRANSCRIPTIONAL REGULATOR BETI"/>
    <property type="match status" value="1"/>
</dbReference>
<keyword evidence="3" id="KW-0804">Transcription</keyword>
<organism evidence="6 7">
    <name type="scientific">Pseudonocardia ailaonensis</name>
    <dbReference type="NCBI Taxonomy" id="367279"/>
    <lineage>
        <taxon>Bacteria</taxon>
        <taxon>Bacillati</taxon>
        <taxon>Actinomycetota</taxon>
        <taxon>Actinomycetes</taxon>
        <taxon>Pseudonocardiales</taxon>
        <taxon>Pseudonocardiaceae</taxon>
        <taxon>Pseudonocardia</taxon>
    </lineage>
</organism>
<comment type="caution">
    <text evidence="6">The sequence shown here is derived from an EMBL/GenBank/DDBJ whole genome shotgun (WGS) entry which is preliminary data.</text>
</comment>
<dbReference type="InterPro" id="IPR050109">
    <property type="entry name" value="HTH-type_TetR-like_transc_reg"/>
</dbReference>
<dbReference type="SUPFAM" id="SSF46689">
    <property type="entry name" value="Homeodomain-like"/>
    <property type="match status" value="1"/>
</dbReference>
<evidence type="ECO:0000256" key="1">
    <source>
        <dbReference type="ARBA" id="ARBA00023015"/>
    </source>
</evidence>
<feature type="DNA-binding region" description="H-T-H motif" evidence="4">
    <location>
        <begin position="44"/>
        <end position="63"/>
    </location>
</feature>
<feature type="domain" description="HTH tetR-type" evidence="5">
    <location>
        <begin position="21"/>
        <end position="81"/>
    </location>
</feature>
<name>A0ABN2MSW8_9PSEU</name>
<dbReference type="PANTHER" id="PTHR30055">
    <property type="entry name" value="HTH-TYPE TRANSCRIPTIONAL REGULATOR RUTR"/>
    <property type="match status" value="1"/>
</dbReference>
<keyword evidence="2 4" id="KW-0238">DNA-binding</keyword>
<dbReference type="PROSITE" id="PS50977">
    <property type="entry name" value="HTH_TETR_2"/>
    <property type="match status" value="1"/>
</dbReference>
<reference evidence="6 7" key="1">
    <citation type="journal article" date="2019" name="Int. J. Syst. Evol. Microbiol.">
        <title>The Global Catalogue of Microorganisms (GCM) 10K type strain sequencing project: providing services to taxonomists for standard genome sequencing and annotation.</title>
        <authorList>
            <consortium name="The Broad Institute Genomics Platform"/>
            <consortium name="The Broad Institute Genome Sequencing Center for Infectious Disease"/>
            <person name="Wu L."/>
            <person name="Ma J."/>
        </authorList>
    </citation>
    <scope>NUCLEOTIDE SEQUENCE [LARGE SCALE GENOMIC DNA]</scope>
    <source>
        <strain evidence="6 7">JCM 16009</strain>
    </source>
</reference>
<dbReference type="Pfam" id="PF00440">
    <property type="entry name" value="TetR_N"/>
    <property type="match status" value="1"/>
</dbReference>
<dbReference type="Proteomes" id="UP001500449">
    <property type="component" value="Unassembled WGS sequence"/>
</dbReference>
<evidence type="ECO:0000313" key="7">
    <source>
        <dbReference type="Proteomes" id="UP001500449"/>
    </source>
</evidence>
<accession>A0ABN2MSW8</accession>
<dbReference type="PRINTS" id="PR00455">
    <property type="entry name" value="HTHTETR"/>
</dbReference>
<gene>
    <name evidence="6" type="ORF">GCM10009836_13030</name>
</gene>
<dbReference type="RefSeq" id="WP_344413478.1">
    <property type="nucleotide sequence ID" value="NZ_BAAAQK010000004.1"/>
</dbReference>
<keyword evidence="1" id="KW-0805">Transcription regulation</keyword>
<evidence type="ECO:0000256" key="3">
    <source>
        <dbReference type="ARBA" id="ARBA00023163"/>
    </source>
</evidence>
<evidence type="ECO:0000259" key="5">
    <source>
        <dbReference type="PROSITE" id="PS50977"/>
    </source>
</evidence>
<protein>
    <submittedName>
        <fullName evidence="6">TetR family transcriptional regulator</fullName>
    </submittedName>
</protein>
<evidence type="ECO:0000313" key="6">
    <source>
        <dbReference type="EMBL" id="GAA1836012.1"/>
    </source>
</evidence>
<evidence type="ECO:0000256" key="2">
    <source>
        <dbReference type="ARBA" id="ARBA00023125"/>
    </source>
</evidence>
<proteinExistence type="predicted"/>
<dbReference type="Gene3D" id="1.10.357.10">
    <property type="entry name" value="Tetracycline Repressor, domain 2"/>
    <property type="match status" value="1"/>
</dbReference>
<dbReference type="InterPro" id="IPR001647">
    <property type="entry name" value="HTH_TetR"/>
</dbReference>
<dbReference type="EMBL" id="BAAAQK010000004">
    <property type="protein sequence ID" value="GAA1836012.1"/>
    <property type="molecule type" value="Genomic_DNA"/>
</dbReference>
<evidence type="ECO:0000256" key="4">
    <source>
        <dbReference type="PROSITE-ProRule" id="PRU00335"/>
    </source>
</evidence>